<evidence type="ECO:0000259" key="5">
    <source>
        <dbReference type="PROSITE" id="PS50931"/>
    </source>
</evidence>
<comment type="similarity">
    <text evidence="1">Belongs to the LysR transcriptional regulatory family.</text>
</comment>
<dbReference type="Pfam" id="PF00126">
    <property type="entry name" value="HTH_1"/>
    <property type="match status" value="1"/>
</dbReference>
<evidence type="ECO:0000256" key="4">
    <source>
        <dbReference type="ARBA" id="ARBA00023163"/>
    </source>
</evidence>
<dbReference type="InterPro" id="IPR036388">
    <property type="entry name" value="WH-like_DNA-bd_sf"/>
</dbReference>
<dbReference type="Gene3D" id="1.10.10.10">
    <property type="entry name" value="Winged helix-like DNA-binding domain superfamily/Winged helix DNA-binding domain"/>
    <property type="match status" value="1"/>
</dbReference>
<keyword evidence="3 6" id="KW-0238">DNA-binding</keyword>
<dbReference type="Gene3D" id="3.40.190.10">
    <property type="entry name" value="Periplasmic binding protein-like II"/>
    <property type="match status" value="2"/>
</dbReference>
<dbReference type="PANTHER" id="PTHR30126">
    <property type="entry name" value="HTH-TYPE TRANSCRIPTIONAL REGULATOR"/>
    <property type="match status" value="1"/>
</dbReference>
<reference evidence="6 7" key="1">
    <citation type="submission" date="2016-11" db="EMBL/GenBank/DDBJ databases">
        <authorList>
            <person name="Varghese N."/>
            <person name="Submissions S."/>
        </authorList>
    </citation>
    <scope>NUCLEOTIDE SEQUENCE [LARGE SCALE GENOMIC DNA]</scope>
    <source>
        <strain evidence="6 7">DSM 21988</strain>
    </source>
</reference>
<dbReference type="RefSeq" id="WP_060601456.1">
    <property type="nucleotide sequence ID" value="NZ_FQZC01000001.1"/>
</dbReference>
<dbReference type="Pfam" id="PF03466">
    <property type="entry name" value="LysR_substrate"/>
    <property type="match status" value="1"/>
</dbReference>
<dbReference type="SUPFAM" id="SSF46785">
    <property type="entry name" value="Winged helix' DNA-binding domain"/>
    <property type="match status" value="1"/>
</dbReference>
<dbReference type="EMBL" id="FQZC01000001">
    <property type="protein sequence ID" value="SHI65018.1"/>
    <property type="molecule type" value="Genomic_DNA"/>
</dbReference>
<name>A0ABY1I5Y1_9HYPH</name>
<proteinExistence type="inferred from homology"/>
<evidence type="ECO:0000313" key="7">
    <source>
        <dbReference type="Proteomes" id="UP000184290"/>
    </source>
</evidence>
<sequence>MAPRLLNPTHRQIGALSTIDLRNMQMFRQVADAGGITAAVERFGIEKTAASRAVRALELRLDGSLCARGPKGFALTDYGREVYAAAAAMDDALDTARNLINRAHQTLEGEVRFGLCDNCLTNTDAKISDAIELFQRMAPSVRLSLSIYPPDQLVQAIGDREVHLGVTSAEHATGETLVGEPLFLEKTRLYCCPQPGEPAPHLHRLATRGYGVVVRRFTKEGPGRMSRRIAAAWTCEASGLEAVATLINTGRCVGLLPDHFVEGTRMRRPFIVVPGSEELITSTVFSVVHERDRIVSQAVSALRDVLIDVARKSGTAAKARAMLG</sequence>
<dbReference type="PANTHER" id="PTHR30126:SF98">
    <property type="entry name" value="HTH-TYPE TRANSCRIPTIONAL ACTIVATOR BAUR"/>
    <property type="match status" value="1"/>
</dbReference>
<evidence type="ECO:0000256" key="2">
    <source>
        <dbReference type="ARBA" id="ARBA00023015"/>
    </source>
</evidence>
<protein>
    <submittedName>
        <fullName evidence="6">DNA-binding transcriptional regulator, LysR family</fullName>
    </submittedName>
</protein>
<dbReference type="InterPro" id="IPR005119">
    <property type="entry name" value="LysR_subst-bd"/>
</dbReference>
<keyword evidence="2" id="KW-0805">Transcription regulation</keyword>
<keyword evidence="7" id="KW-1185">Reference proteome</keyword>
<dbReference type="InterPro" id="IPR036390">
    <property type="entry name" value="WH_DNA-bd_sf"/>
</dbReference>
<accession>A0ABY1I5Y1</accession>
<keyword evidence="4" id="KW-0804">Transcription</keyword>
<dbReference type="CDD" id="cd05466">
    <property type="entry name" value="PBP2_LTTR_substrate"/>
    <property type="match status" value="1"/>
</dbReference>
<evidence type="ECO:0000256" key="1">
    <source>
        <dbReference type="ARBA" id="ARBA00009437"/>
    </source>
</evidence>
<comment type="caution">
    <text evidence="6">The sequence shown here is derived from an EMBL/GenBank/DDBJ whole genome shotgun (WGS) entry which is preliminary data.</text>
</comment>
<dbReference type="Proteomes" id="UP000184290">
    <property type="component" value="Unassembled WGS sequence"/>
</dbReference>
<evidence type="ECO:0000256" key="3">
    <source>
        <dbReference type="ARBA" id="ARBA00023125"/>
    </source>
</evidence>
<dbReference type="GO" id="GO:0003677">
    <property type="term" value="F:DNA binding"/>
    <property type="evidence" value="ECO:0007669"/>
    <property type="project" value="UniProtKB-KW"/>
</dbReference>
<dbReference type="InterPro" id="IPR000847">
    <property type="entry name" value="LysR_HTH_N"/>
</dbReference>
<feature type="domain" description="HTH lysR-type" evidence="5">
    <location>
        <begin position="19"/>
        <end position="76"/>
    </location>
</feature>
<organism evidence="6 7">
    <name type="scientific">Aureimonas altamirensis DSM 21988</name>
    <dbReference type="NCBI Taxonomy" id="1121026"/>
    <lineage>
        <taxon>Bacteria</taxon>
        <taxon>Pseudomonadati</taxon>
        <taxon>Pseudomonadota</taxon>
        <taxon>Alphaproteobacteria</taxon>
        <taxon>Hyphomicrobiales</taxon>
        <taxon>Aurantimonadaceae</taxon>
        <taxon>Aureimonas</taxon>
    </lineage>
</organism>
<dbReference type="SUPFAM" id="SSF53850">
    <property type="entry name" value="Periplasmic binding protein-like II"/>
    <property type="match status" value="1"/>
</dbReference>
<evidence type="ECO:0000313" key="6">
    <source>
        <dbReference type="EMBL" id="SHI65018.1"/>
    </source>
</evidence>
<gene>
    <name evidence="6" type="ORF">SAMN02745911_0757</name>
</gene>
<dbReference type="PROSITE" id="PS50931">
    <property type="entry name" value="HTH_LYSR"/>
    <property type="match status" value="1"/>
</dbReference>